<keyword evidence="1" id="KW-0812">Transmembrane</keyword>
<evidence type="ECO:0008006" key="4">
    <source>
        <dbReference type="Google" id="ProtNLM"/>
    </source>
</evidence>
<organism evidence="2 3">
    <name type="scientific">Dactylosporangium siamense</name>
    <dbReference type="NCBI Taxonomy" id="685454"/>
    <lineage>
        <taxon>Bacteria</taxon>
        <taxon>Bacillati</taxon>
        <taxon>Actinomycetota</taxon>
        <taxon>Actinomycetes</taxon>
        <taxon>Micromonosporales</taxon>
        <taxon>Micromonosporaceae</taxon>
        <taxon>Dactylosporangium</taxon>
    </lineage>
</organism>
<comment type="caution">
    <text evidence="2">The sequence shown here is derived from an EMBL/GenBank/DDBJ whole genome shotgun (WGS) entry which is preliminary data.</text>
</comment>
<feature type="transmembrane region" description="Helical" evidence="1">
    <location>
        <begin position="23"/>
        <end position="46"/>
    </location>
</feature>
<dbReference type="EMBL" id="BONQ01000081">
    <property type="protein sequence ID" value="GIG47218.1"/>
    <property type="molecule type" value="Genomic_DNA"/>
</dbReference>
<keyword evidence="1" id="KW-0472">Membrane</keyword>
<feature type="transmembrane region" description="Helical" evidence="1">
    <location>
        <begin position="183"/>
        <end position="203"/>
    </location>
</feature>
<feature type="transmembrane region" description="Helical" evidence="1">
    <location>
        <begin position="73"/>
        <end position="92"/>
    </location>
</feature>
<sequence length="231" mass="23852">MHTLTQTDMHAPADRHDIRLRRYGLAAAALVAPWLIVACNTGWAMAQAAGASDETGADALAAAAAHPALLRNVVLFGMLGALLMVPATLGAARVAGRGAARLAFVAGTLTAAGYACYQAVLLTDLTTLAMVRVGGPMAGFAAVLDTRQQDAAGTWVFLLFVLGNIVGTFLLGLALWRSRSVARWAAAAVMLWPPMHVAGLVAGVEWFEVAGAAVQGIGFAAVGVHLLRRTG</sequence>
<evidence type="ECO:0000313" key="3">
    <source>
        <dbReference type="Proteomes" id="UP000660611"/>
    </source>
</evidence>
<dbReference type="AlphaFoldDB" id="A0A919UE22"/>
<gene>
    <name evidence="2" type="ORF">Dsi01nite_052590</name>
</gene>
<keyword evidence="3" id="KW-1185">Reference proteome</keyword>
<dbReference type="Proteomes" id="UP000660611">
    <property type="component" value="Unassembled WGS sequence"/>
</dbReference>
<name>A0A919UE22_9ACTN</name>
<protein>
    <recommendedName>
        <fullName evidence="4">DUF4386 family protein</fullName>
    </recommendedName>
</protein>
<accession>A0A919UE22</accession>
<feature type="transmembrane region" description="Helical" evidence="1">
    <location>
        <begin position="209"/>
        <end position="227"/>
    </location>
</feature>
<reference evidence="2" key="1">
    <citation type="submission" date="2021-01" db="EMBL/GenBank/DDBJ databases">
        <title>Whole genome shotgun sequence of Dactylosporangium siamense NBRC 106093.</title>
        <authorList>
            <person name="Komaki H."/>
            <person name="Tamura T."/>
        </authorList>
    </citation>
    <scope>NUCLEOTIDE SEQUENCE</scope>
    <source>
        <strain evidence="2">NBRC 106093</strain>
    </source>
</reference>
<keyword evidence="1" id="KW-1133">Transmembrane helix</keyword>
<feature type="transmembrane region" description="Helical" evidence="1">
    <location>
        <begin position="155"/>
        <end position="176"/>
    </location>
</feature>
<feature type="transmembrane region" description="Helical" evidence="1">
    <location>
        <begin position="99"/>
        <end position="120"/>
    </location>
</feature>
<evidence type="ECO:0000313" key="2">
    <source>
        <dbReference type="EMBL" id="GIG47218.1"/>
    </source>
</evidence>
<evidence type="ECO:0000256" key="1">
    <source>
        <dbReference type="SAM" id="Phobius"/>
    </source>
</evidence>
<proteinExistence type="predicted"/>